<organism evidence="1 2">
    <name type="scientific">Dactylosporangium cerinum</name>
    <dbReference type="NCBI Taxonomy" id="1434730"/>
    <lineage>
        <taxon>Bacteria</taxon>
        <taxon>Bacillati</taxon>
        <taxon>Actinomycetota</taxon>
        <taxon>Actinomycetes</taxon>
        <taxon>Micromonosporales</taxon>
        <taxon>Micromonosporaceae</taxon>
        <taxon>Dactylosporangium</taxon>
    </lineage>
</organism>
<evidence type="ECO:0000313" key="1">
    <source>
        <dbReference type="EMBL" id="MFC5007115.1"/>
    </source>
</evidence>
<dbReference type="RefSeq" id="WP_380127765.1">
    <property type="nucleotide sequence ID" value="NZ_JBHSIU010000112.1"/>
</dbReference>
<dbReference type="PROSITE" id="PS51257">
    <property type="entry name" value="PROKAR_LIPOPROTEIN"/>
    <property type="match status" value="1"/>
</dbReference>
<sequence>MRAGWLVPVVVVLGLVGCTHRSRPAPVPPPSAAPDLDPLFVCGRGIWADDLAGTRAALTVAVASVRRVSADTAPEVALRFTATTDLRVQIPPVEVLYLKDSVIVGGGPMLNQPGDLSPQTMAEPGTGFEVRPGKPVDAAVGARALCPAFTWPKLWSAPEHVAVMVVVGHLEPRGGGVVLDVPRPGVPLLAAAADLPR</sequence>
<accession>A0ABV9WGF7</accession>
<proteinExistence type="predicted"/>
<comment type="caution">
    <text evidence="1">The sequence shown here is derived from an EMBL/GenBank/DDBJ whole genome shotgun (WGS) entry which is preliminary data.</text>
</comment>
<evidence type="ECO:0000313" key="2">
    <source>
        <dbReference type="Proteomes" id="UP001595912"/>
    </source>
</evidence>
<dbReference type="Proteomes" id="UP001595912">
    <property type="component" value="Unassembled WGS sequence"/>
</dbReference>
<reference evidence="2" key="1">
    <citation type="journal article" date="2019" name="Int. J. Syst. Evol. Microbiol.">
        <title>The Global Catalogue of Microorganisms (GCM) 10K type strain sequencing project: providing services to taxonomists for standard genome sequencing and annotation.</title>
        <authorList>
            <consortium name="The Broad Institute Genomics Platform"/>
            <consortium name="The Broad Institute Genome Sequencing Center for Infectious Disease"/>
            <person name="Wu L."/>
            <person name="Ma J."/>
        </authorList>
    </citation>
    <scope>NUCLEOTIDE SEQUENCE [LARGE SCALE GENOMIC DNA]</scope>
    <source>
        <strain evidence="2">CGMCC 4.7152</strain>
    </source>
</reference>
<evidence type="ECO:0008006" key="3">
    <source>
        <dbReference type="Google" id="ProtNLM"/>
    </source>
</evidence>
<protein>
    <recommendedName>
        <fullName evidence="3">Lipoprotein</fullName>
    </recommendedName>
</protein>
<gene>
    <name evidence="1" type="ORF">ACFPIJ_56090</name>
</gene>
<name>A0ABV9WGF7_9ACTN</name>
<keyword evidence="2" id="KW-1185">Reference proteome</keyword>
<dbReference type="EMBL" id="JBHSIU010000112">
    <property type="protein sequence ID" value="MFC5007115.1"/>
    <property type="molecule type" value="Genomic_DNA"/>
</dbReference>